<accession>A0ABU1SC15</accession>
<feature type="transmembrane region" description="Helical" evidence="1">
    <location>
        <begin position="166"/>
        <end position="188"/>
    </location>
</feature>
<gene>
    <name evidence="2" type="ORF">J2Y69_001761</name>
</gene>
<dbReference type="RefSeq" id="WP_310019678.1">
    <property type="nucleotide sequence ID" value="NZ_JAVDUM010000006.1"/>
</dbReference>
<evidence type="ECO:0000313" key="2">
    <source>
        <dbReference type="EMBL" id="MDR6867162.1"/>
    </source>
</evidence>
<keyword evidence="1" id="KW-0812">Transmembrane</keyword>
<reference evidence="2 3" key="1">
    <citation type="submission" date="2023-07" db="EMBL/GenBank/DDBJ databases">
        <title>Sorghum-associated microbial communities from plants grown in Nebraska, USA.</title>
        <authorList>
            <person name="Schachtman D."/>
        </authorList>
    </citation>
    <scope>NUCLEOTIDE SEQUENCE [LARGE SCALE GENOMIC DNA]</scope>
    <source>
        <strain evidence="2 3">2980</strain>
    </source>
</reference>
<keyword evidence="1" id="KW-0472">Membrane</keyword>
<sequence>MISLSGDDAWSALAQIGIALLVLAAIAGIVIWRGMRKGRKTIVLDVAYQLASWVAMIAVIGLVLGVLNALTASTISVGPAPLPPSWPSTVPCLESNQPFTGRPSIVCGALRMSDVWVADPGMGVRVLAAGSRACGSVLIALPAALISLMCHQALRGHPFHESVAKYLFIGAGTALVIGIASDLLTAITGVTALREILAPEDPGYPQSMLLTLTPFPFAFALALAALGVVFRYGSRLQRDTEGLV</sequence>
<evidence type="ECO:0000256" key="1">
    <source>
        <dbReference type="SAM" id="Phobius"/>
    </source>
</evidence>
<feature type="transmembrane region" description="Helical" evidence="1">
    <location>
        <begin position="12"/>
        <end position="32"/>
    </location>
</feature>
<dbReference type="EMBL" id="JAVDUM010000006">
    <property type="protein sequence ID" value="MDR6867162.1"/>
    <property type="molecule type" value="Genomic_DNA"/>
</dbReference>
<name>A0ABU1SC15_9MICO</name>
<evidence type="ECO:0000313" key="3">
    <source>
        <dbReference type="Proteomes" id="UP001259347"/>
    </source>
</evidence>
<keyword evidence="1" id="KW-1133">Transmembrane helix</keyword>
<feature type="transmembrane region" description="Helical" evidence="1">
    <location>
        <begin position="208"/>
        <end position="230"/>
    </location>
</feature>
<comment type="caution">
    <text evidence="2">The sequence shown here is derived from an EMBL/GenBank/DDBJ whole genome shotgun (WGS) entry which is preliminary data.</text>
</comment>
<proteinExistence type="predicted"/>
<feature type="transmembrane region" description="Helical" evidence="1">
    <location>
        <begin position="129"/>
        <end position="154"/>
    </location>
</feature>
<dbReference type="Proteomes" id="UP001259347">
    <property type="component" value="Unassembled WGS sequence"/>
</dbReference>
<feature type="transmembrane region" description="Helical" evidence="1">
    <location>
        <begin position="53"/>
        <end position="77"/>
    </location>
</feature>
<protein>
    <recommendedName>
        <fullName evidence="4">DUF2975 domain-containing protein</fullName>
    </recommendedName>
</protein>
<evidence type="ECO:0008006" key="4">
    <source>
        <dbReference type="Google" id="ProtNLM"/>
    </source>
</evidence>
<keyword evidence="3" id="KW-1185">Reference proteome</keyword>
<organism evidence="2 3">
    <name type="scientific">Microbacterium resistens</name>
    <dbReference type="NCBI Taxonomy" id="156977"/>
    <lineage>
        <taxon>Bacteria</taxon>
        <taxon>Bacillati</taxon>
        <taxon>Actinomycetota</taxon>
        <taxon>Actinomycetes</taxon>
        <taxon>Micrococcales</taxon>
        <taxon>Microbacteriaceae</taxon>
        <taxon>Microbacterium</taxon>
    </lineage>
</organism>